<sequence>MSSFLMGYPHAPHHVQSPMSMGNGLEPKFPPVADDYHHYNGHYSMTASTGHMGGVGVGVGGGGGGGGVGGGGVGLGGGGPGMSGHPHATHPAEMVNDYMAAAAHHHNHNPLPHSHHHSNSALSGHHHQNTGYTTNYATTPPTHHPHSHPHQSLGYYGHHAAAAAAAAVHHAPEYISAGVVHSEAGYGPPPSVNVPNSSSANGSNGYYGGYYGTTNGSVGSTHSQGHSPLSSQMMDLPLQCSSTEPPTNTSLGLQELGLKLEKRLEEAAPTGQQLQEVLHCDDMGSENDMSEEDRLMLDRSPDELASNDNDDDLGDSDSEDDLMAETTDGERIIYPWMKKIHVAGVGKLCSHNPKPNT</sequence>
<dbReference type="GO" id="GO:0000978">
    <property type="term" value="F:RNA polymerase II cis-regulatory region sequence-specific DNA binding"/>
    <property type="evidence" value="ECO:0007669"/>
    <property type="project" value="TreeGrafter"/>
</dbReference>
<dbReference type="InterPro" id="IPR001827">
    <property type="entry name" value="Homeobox_Antennapedia_CS"/>
</dbReference>
<evidence type="ECO:0000256" key="5">
    <source>
        <dbReference type="ARBA" id="ARBA00023242"/>
    </source>
</evidence>
<dbReference type="GO" id="GO:0009952">
    <property type="term" value="P:anterior/posterior pattern specification"/>
    <property type="evidence" value="ECO:0007669"/>
    <property type="project" value="TreeGrafter"/>
</dbReference>
<dbReference type="PROSITE" id="PS00032">
    <property type="entry name" value="ANTENNAPEDIA"/>
    <property type="match status" value="1"/>
</dbReference>
<keyword evidence="2" id="KW-0217">Developmental protein</keyword>
<dbReference type="Proteomes" id="UP000295192">
    <property type="component" value="Unassembled WGS sequence"/>
</dbReference>
<evidence type="ECO:0000313" key="8">
    <source>
        <dbReference type="Proteomes" id="UP000295192"/>
    </source>
</evidence>
<feature type="compositionally biased region" description="Basic residues" evidence="6">
    <location>
        <begin position="106"/>
        <end position="128"/>
    </location>
</feature>
<dbReference type="EMBL" id="LSRL02000006">
    <property type="protein sequence ID" value="TDG52021.1"/>
    <property type="molecule type" value="Genomic_DNA"/>
</dbReference>
<dbReference type="InterPro" id="IPR050609">
    <property type="entry name" value="Antp_homeobox_Deformed_sf"/>
</dbReference>
<evidence type="ECO:0000256" key="1">
    <source>
        <dbReference type="ARBA" id="ARBA00004123"/>
    </source>
</evidence>
<comment type="caution">
    <text evidence="7">The sequence shown here is derived from an EMBL/GenBank/DDBJ whole genome shotgun (WGS) entry which is preliminary data.</text>
</comment>
<proteinExistence type="predicted"/>
<dbReference type="GO" id="GO:0045944">
    <property type="term" value="P:positive regulation of transcription by RNA polymerase II"/>
    <property type="evidence" value="ECO:0007669"/>
    <property type="project" value="TreeGrafter"/>
</dbReference>
<keyword evidence="8" id="KW-1185">Reference proteome</keyword>
<reference evidence="7 8" key="1">
    <citation type="journal article" date="2019" name="J. Hered.">
        <title>An Improved Genome Assembly for Drosophila navojoa, the Basal Species in the mojavensis Cluster.</title>
        <authorList>
            <person name="Vanderlinde T."/>
            <person name="Dupim E.G."/>
            <person name="Nazario-Yepiz N.O."/>
            <person name="Carvalho A.B."/>
        </authorList>
    </citation>
    <scope>NUCLEOTIDE SEQUENCE [LARGE SCALE GENOMIC DNA]</scope>
    <source>
        <strain evidence="7">Navoj_Jal97</strain>
        <tissue evidence="7">Whole organism</tissue>
    </source>
</reference>
<protein>
    <recommendedName>
        <fullName evidence="9">Homeotic protein deformed</fullName>
    </recommendedName>
</protein>
<dbReference type="PANTHER" id="PTHR45771:SF14">
    <property type="entry name" value="HOMEOTIC PROTEIN DEFORMED"/>
    <property type="match status" value="1"/>
</dbReference>
<evidence type="ECO:0000256" key="4">
    <source>
        <dbReference type="ARBA" id="ARBA00023155"/>
    </source>
</evidence>
<dbReference type="OMA" id="SCQHPLD"/>
<dbReference type="OrthoDB" id="6159439at2759"/>
<feature type="region of interest" description="Disordered" evidence="6">
    <location>
        <begin position="301"/>
        <end position="329"/>
    </location>
</feature>
<keyword evidence="4" id="KW-0371">Homeobox</keyword>
<keyword evidence="5" id="KW-0539">Nucleus</keyword>
<evidence type="ECO:0000256" key="3">
    <source>
        <dbReference type="ARBA" id="ARBA00023125"/>
    </source>
</evidence>
<organism evidence="7 8">
    <name type="scientific">Drosophila navojoa</name>
    <name type="common">Fruit fly</name>
    <dbReference type="NCBI Taxonomy" id="7232"/>
    <lineage>
        <taxon>Eukaryota</taxon>
        <taxon>Metazoa</taxon>
        <taxon>Ecdysozoa</taxon>
        <taxon>Arthropoda</taxon>
        <taxon>Hexapoda</taxon>
        <taxon>Insecta</taxon>
        <taxon>Pterygota</taxon>
        <taxon>Neoptera</taxon>
        <taxon>Endopterygota</taxon>
        <taxon>Diptera</taxon>
        <taxon>Brachycera</taxon>
        <taxon>Muscomorpha</taxon>
        <taxon>Ephydroidea</taxon>
        <taxon>Drosophilidae</taxon>
        <taxon>Drosophila</taxon>
    </lineage>
</organism>
<feature type="region of interest" description="Disordered" evidence="6">
    <location>
        <begin position="106"/>
        <end position="132"/>
    </location>
</feature>
<dbReference type="GO" id="GO:0000981">
    <property type="term" value="F:DNA-binding transcription factor activity, RNA polymerase II-specific"/>
    <property type="evidence" value="ECO:0007669"/>
    <property type="project" value="TreeGrafter"/>
</dbReference>
<evidence type="ECO:0008006" key="9">
    <source>
        <dbReference type="Google" id="ProtNLM"/>
    </source>
</evidence>
<keyword evidence="3" id="KW-0238">DNA-binding</keyword>
<dbReference type="GO" id="GO:0005654">
    <property type="term" value="C:nucleoplasm"/>
    <property type="evidence" value="ECO:0007669"/>
    <property type="project" value="TreeGrafter"/>
</dbReference>
<dbReference type="PANTHER" id="PTHR45771">
    <property type="entry name" value="HOMEOTIC PROTEIN DEFORMED"/>
    <property type="match status" value="1"/>
</dbReference>
<comment type="subcellular location">
    <subcellularLocation>
        <location evidence="1">Nucleus</location>
    </subcellularLocation>
</comment>
<dbReference type="AlphaFoldDB" id="A0A484BW70"/>
<name>A0A484BW70_DRONA</name>
<evidence type="ECO:0000256" key="2">
    <source>
        <dbReference type="ARBA" id="ARBA00022473"/>
    </source>
</evidence>
<gene>
    <name evidence="7" type="ORF">AWZ03_001691</name>
</gene>
<accession>A0A484BW70</accession>
<evidence type="ECO:0000313" key="7">
    <source>
        <dbReference type="EMBL" id="TDG52021.1"/>
    </source>
</evidence>
<feature type="compositionally biased region" description="Acidic residues" evidence="6">
    <location>
        <begin position="308"/>
        <end position="323"/>
    </location>
</feature>
<evidence type="ECO:0000256" key="6">
    <source>
        <dbReference type="SAM" id="MobiDB-lite"/>
    </source>
</evidence>